<dbReference type="InterPro" id="IPR050922">
    <property type="entry name" value="LytR/CpsA/Psr_CW_biosynth"/>
</dbReference>
<dbReference type="NCBIfam" id="TIGR00350">
    <property type="entry name" value="lytR_cpsA_psr"/>
    <property type="match status" value="1"/>
</dbReference>
<feature type="transmembrane region" description="Helical" evidence="3">
    <location>
        <begin position="119"/>
        <end position="139"/>
    </location>
</feature>
<evidence type="ECO:0000313" key="6">
    <source>
        <dbReference type="Proteomes" id="UP000663791"/>
    </source>
</evidence>
<evidence type="ECO:0000256" key="2">
    <source>
        <dbReference type="SAM" id="MobiDB-lite"/>
    </source>
</evidence>
<organism evidence="5 6">
    <name type="scientific">Nocardioides faecalis</name>
    <dbReference type="NCBI Taxonomy" id="2803858"/>
    <lineage>
        <taxon>Bacteria</taxon>
        <taxon>Bacillati</taxon>
        <taxon>Actinomycetota</taxon>
        <taxon>Actinomycetes</taxon>
        <taxon>Propionibacteriales</taxon>
        <taxon>Nocardioidaceae</taxon>
        <taxon>Nocardioides</taxon>
    </lineage>
</organism>
<feature type="compositionally biased region" description="Pro residues" evidence="2">
    <location>
        <begin position="63"/>
        <end position="93"/>
    </location>
</feature>
<dbReference type="Pfam" id="PF03816">
    <property type="entry name" value="LytR_cpsA_psr"/>
    <property type="match status" value="1"/>
</dbReference>
<dbReference type="EMBL" id="JAERTX010000004">
    <property type="protein sequence ID" value="MBM9459343.1"/>
    <property type="molecule type" value="Genomic_DNA"/>
</dbReference>
<name>A0A939BXH5_9ACTN</name>
<dbReference type="AlphaFoldDB" id="A0A939BXH5"/>
<gene>
    <name evidence="5" type="ORF">JK386_05460</name>
</gene>
<dbReference type="Proteomes" id="UP000663791">
    <property type="component" value="Unassembled WGS sequence"/>
</dbReference>
<comment type="caution">
    <text evidence="5">The sequence shown here is derived from an EMBL/GenBank/DDBJ whole genome shotgun (WGS) entry which is preliminary data.</text>
</comment>
<sequence>MAGRGGDDKGAGGDDFDWIYGSPGSGSGSGAGRPSGPGGAGAPGRSDPEPTRRIPVQRQRPTPAQPDPGRAPAPGTPPPGSPPPRQPRPPRPPSQRRQEPAPAAPKRGRRPRRRSWRRIVLGLLALWLVFLVAVPLVSWNRVEKVPFEPDGERPGDQPGMTYLLVGSDSRAGLSKEEREQLTTGDATSNLTDTIMLLHTGDGPTTLISIPRDSPLEIPGRGRAKVNSAYARGGAPLLAATLENATGVRIDQYVEIGLGGLVGVVDAVGGIEICPKRRIRDKPSGLDVRKGCQEVDGVTALAYSRARKYSPISDLARVQQQREVVAAVGEKVLSPWTVLNPVRWWKLNNAVPDFFRFGEGMSPVTAARWALAMTSVEKSCTVPLAGANASWDEERASGLFAAVAEDRTGDITKAQCTATGLAD</sequence>
<keyword evidence="3" id="KW-0472">Membrane</keyword>
<evidence type="ECO:0000256" key="1">
    <source>
        <dbReference type="ARBA" id="ARBA00006068"/>
    </source>
</evidence>
<keyword evidence="3" id="KW-1133">Transmembrane helix</keyword>
<dbReference type="RefSeq" id="WP_205290642.1">
    <property type="nucleotide sequence ID" value="NZ_CP074406.1"/>
</dbReference>
<keyword evidence="6" id="KW-1185">Reference proteome</keyword>
<feature type="domain" description="Cell envelope-related transcriptional attenuator" evidence="4">
    <location>
        <begin position="191"/>
        <end position="331"/>
    </location>
</feature>
<evidence type="ECO:0000259" key="4">
    <source>
        <dbReference type="Pfam" id="PF03816"/>
    </source>
</evidence>
<comment type="similarity">
    <text evidence="1">Belongs to the LytR/CpsA/Psr (LCP) family.</text>
</comment>
<keyword evidence="3" id="KW-0812">Transmembrane</keyword>
<dbReference type="InterPro" id="IPR004474">
    <property type="entry name" value="LytR_CpsA_psr"/>
</dbReference>
<proteinExistence type="inferred from homology"/>
<evidence type="ECO:0000256" key="3">
    <source>
        <dbReference type="SAM" id="Phobius"/>
    </source>
</evidence>
<dbReference type="Gene3D" id="3.40.630.190">
    <property type="entry name" value="LCP protein"/>
    <property type="match status" value="1"/>
</dbReference>
<feature type="compositionally biased region" description="Gly residues" evidence="2">
    <location>
        <begin position="23"/>
        <end position="42"/>
    </location>
</feature>
<dbReference type="PANTHER" id="PTHR33392">
    <property type="entry name" value="POLYISOPRENYL-TEICHOIC ACID--PEPTIDOGLYCAN TEICHOIC ACID TRANSFERASE TAGU"/>
    <property type="match status" value="1"/>
</dbReference>
<accession>A0A939BXH5</accession>
<reference evidence="5" key="1">
    <citation type="submission" date="2021-01" db="EMBL/GenBank/DDBJ databases">
        <title>Novel species in genus Nocardioides.</title>
        <authorList>
            <person name="Zhang G."/>
        </authorList>
    </citation>
    <scope>NUCLEOTIDE SEQUENCE</scope>
    <source>
        <strain evidence="5">Zg-536</strain>
    </source>
</reference>
<protein>
    <submittedName>
        <fullName evidence="5">LCP family protein</fullName>
    </submittedName>
</protein>
<feature type="region of interest" description="Disordered" evidence="2">
    <location>
        <begin position="1"/>
        <end position="112"/>
    </location>
</feature>
<feature type="compositionally biased region" description="Basic and acidic residues" evidence="2">
    <location>
        <begin position="1"/>
        <end position="12"/>
    </location>
</feature>
<evidence type="ECO:0000313" key="5">
    <source>
        <dbReference type="EMBL" id="MBM9459343.1"/>
    </source>
</evidence>
<dbReference type="PANTHER" id="PTHR33392:SF6">
    <property type="entry name" value="POLYISOPRENYL-TEICHOIC ACID--PEPTIDOGLYCAN TEICHOIC ACID TRANSFERASE TAGU"/>
    <property type="match status" value="1"/>
</dbReference>